<keyword evidence="2" id="KW-0012">Acyltransferase</keyword>
<dbReference type="PANTHER" id="PTHR43877">
    <property type="entry name" value="AMINOALKYLPHOSPHONATE N-ACETYLTRANSFERASE-RELATED-RELATED"/>
    <property type="match status" value="1"/>
</dbReference>
<proteinExistence type="predicted"/>
<dbReference type="InterPro" id="IPR050832">
    <property type="entry name" value="Bact_Acetyltransf"/>
</dbReference>
<comment type="caution">
    <text evidence="3">The sequence shown here is derived from an EMBL/GenBank/DDBJ whole genome shotgun (WGS) entry which is preliminary data.</text>
</comment>
<name>A0A6I3RZH4_9BURK</name>
<dbReference type="PROSITE" id="PS51186">
    <property type="entry name" value="GNAT"/>
    <property type="match status" value="1"/>
</dbReference>
<protein>
    <submittedName>
        <fullName evidence="3">GNAT family N-acetyltransferase</fullName>
    </submittedName>
</protein>
<gene>
    <name evidence="3" type="ORF">GMD42_08730</name>
</gene>
<dbReference type="Proteomes" id="UP000462362">
    <property type="component" value="Unassembled WGS sequence"/>
</dbReference>
<dbReference type="SUPFAM" id="SSF55729">
    <property type="entry name" value="Acyl-CoA N-acyltransferases (Nat)"/>
    <property type="match status" value="1"/>
</dbReference>
<reference evidence="3 4" key="1">
    <citation type="journal article" date="2019" name="Nat. Med.">
        <title>A library of human gut bacterial isolates paired with longitudinal multiomics data enables mechanistic microbiome research.</title>
        <authorList>
            <person name="Poyet M."/>
            <person name="Groussin M."/>
            <person name="Gibbons S.M."/>
            <person name="Avila-Pacheco J."/>
            <person name="Jiang X."/>
            <person name="Kearney S.M."/>
            <person name="Perrotta A.R."/>
            <person name="Berdy B."/>
            <person name="Zhao S."/>
            <person name="Lieberman T.D."/>
            <person name="Swanson P.K."/>
            <person name="Smith M."/>
            <person name="Roesemann S."/>
            <person name="Alexander J.E."/>
            <person name="Rich S.A."/>
            <person name="Livny J."/>
            <person name="Vlamakis H."/>
            <person name="Clish C."/>
            <person name="Bullock K."/>
            <person name="Deik A."/>
            <person name="Scott J."/>
            <person name="Pierce K.A."/>
            <person name="Xavier R.J."/>
            <person name="Alm E.J."/>
        </authorList>
    </citation>
    <scope>NUCLEOTIDE SEQUENCE [LARGE SCALE GENOMIC DNA]</scope>
    <source>
        <strain evidence="3 4">BIOML-A2</strain>
    </source>
</reference>
<dbReference type="Pfam" id="PF00583">
    <property type="entry name" value="Acetyltransf_1"/>
    <property type="match status" value="1"/>
</dbReference>
<dbReference type="EMBL" id="WNCL01000026">
    <property type="protein sequence ID" value="MTU43702.1"/>
    <property type="molecule type" value="Genomic_DNA"/>
</dbReference>
<dbReference type="RefSeq" id="WP_118631678.1">
    <property type="nucleotide sequence ID" value="NZ_CAJUON010000021.1"/>
</dbReference>
<keyword evidence="1 3" id="KW-0808">Transferase</keyword>
<dbReference type="GO" id="GO:0016747">
    <property type="term" value="F:acyltransferase activity, transferring groups other than amino-acyl groups"/>
    <property type="evidence" value="ECO:0007669"/>
    <property type="project" value="InterPro"/>
</dbReference>
<evidence type="ECO:0000313" key="3">
    <source>
        <dbReference type="EMBL" id="MTU43702.1"/>
    </source>
</evidence>
<sequence>MEIFDVPGLTLRHELKAGDLGRLIEFSGIYGHSDFDYPIAFEGYVAETFAEFVINPKPLNRLWMVEDEQGLVGTIGVVDRGDTAQLRWFSVRPDWRENNLGKFLFGAAMEYIQENDFQKAWLSTFSESEIAIAFYKRRGFRIMVETDVEIGGKNYHEIVMEKSFLT</sequence>
<accession>A0A6I3RZH4</accession>
<dbReference type="InterPro" id="IPR000182">
    <property type="entry name" value="GNAT_dom"/>
</dbReference>
<evidence type="ECO:0000313" key="4">
    <source>
        <dbReference type="Proteomes" id="UP000462362"/>
    </source>
</evidence>
<dbReference type="InterPro" id="IPR016181">
    <property type="entry name" value="Acyl_CoA_acyltransferase"/>
</dbReference>
<organism evidence="3 4">
    <name type="scientific">Parasutterella excrementihominis</name>
    <dbReference type="NCBI Taxonomy" id="487175"/>
    <lineage>
        <taxon>Bacteria</taxon>
        <taxon>Pseudomonadati</taxon>
        <taxon>Pseudomonadota</taxon>
        <taxon>Betaproteobacteria</taxon>
        <taxon>Burkholderiales</taxon>
        <taxon>Sutterellaceae</taxon>
        <taxon>Parasutterella</taxon>
    </lineage>
</organism>
<evidence type="ECO:0000256" key="1">
    <source>
        <dbReference type="ARBA" id="ARBA00022679"/>
    </source>
</evidence>
<evidence type="ECO:0000256" key="2">
    <source>
        <dbReference type="ARBA" id="ARBA00023315"/>
    </source>
</evidence>
<dbReference type="Gene3D" id="3.40.630.30">
    <property type="match status" value="1"/>
</dbReference>
<dbReference type="CDD" id="cd04301">
    <property type="entry name" value="NAT_SF"/>
    <property type="match status" value="1"/>
</dbReference>
<dbReference type="AlphaFoldDB" id="A0A6I3RZH4"/>